<dbReference type="EMBL" id="JAMFTS010000003">
    <property type="protein sequence ID" value="KAJ4782780.1"/>
    <property type="molecule type" value="Genomic_DNA"/>
</dbReference>
<dbReference type="InterPro" id="IPR002083">
    <property type="entry name" value="MATH/TRAF_dom"/>
</dbReference>
<name>A0AAV8EN30_9POAL</name>
<dbReference type="GO" id="GO:0016567">
    <property type="term" value="P:protein ubiquitination"/>
    <property type="evidence" value="ECO:0007669"/>
    <property type="project" value="InterPro"/>
</dbReference>
<dbReference type="Proteomes" id="UP001140206">
    <property type="component" value="Chromosome 3"/>
</dbReference>
<dbReference type="Pfam" id="PF24570">
    <property type="entry name" value="BACK_BPM_SPOP"/>
    <property type="match status" value="1"/>
</dbReference>
<dbReference type="AlphaFoldDB" id="A0AAV8EN30"/>
<feature type="domain" description="MATH" evidence="4">
    <location>
        <begin position="24"/>
        <end position="152"/>
    </location>
</feature>
<evidence type="ECO:0000259" key="3">
    <source>
        <dbReference type="PROSITE" id="PS50097"/>
    </source>
</evidence>
<dbReference type="CDD" id="cd00121">
    <property type="entry name" value="MATH"/>
    <property type="match status" value="1"/>
</dbReference>
<evidence type="ECO:0000313" key="6">
    <source>
        <dbReference type="Proteomes" id="UP001140206"/>
    </source>
</evidence>
<dbReference type="CDD" id="cd18280">
    <property type="entry name" value="BTB_POZ_BPM_plant"/>
    <property type="match status" value="1"/>
</dbReference>
<dbReference type="InterPro" id="IPR008974">
    <property type="entry name" value="TRAF-like"/>
</dbReference>
<dbReference type="Pfam" id="PF22486">
    <property type="entry name" value="MATH_2"/>
    <property type="match status" value="1"/>
</dbReference>
<reference evidence="5" key="1">
    <citation type="submission" date="2022-08" db="EMBL/GenBank/DDBJ databases">
        <authorList>
            <person name="Marques A."/>
        </authorList>
    </citation>
    <scope>NUCLEOTIDE SEQUENCE</scope>
    <source>
        <strain evidence="5">RhyPub2mFocal</strain>
        <tissue evidence="5">Leaves</tissue>
    </source>
</reference>
<dbReference type="Gene3D" id="2.60.210.10">
    <property type="entry name" value="Apoptosis, Tumor Necrosis Factor Receptor Associated Protein 2, Chain A"/>
    <property type="match status" value="1"/>
</dbReference>
<dbReference type="InterPro" id="IPR056423">
    <property type="entry name" value="BACK_BPM_SPOP"/>
</dbReference>
<protein>
    <submittedName>
        <fullName evidence="5">BTB/POZ and MATH domain-containing protein 2</fullName>
    </submittedName>
</protein>
<dbReference type="PROSITE" id="PS50097">
    <property type="entry name" value="BTB"/>
    <property type="match status" value="1"/>
</dbReference>
<dbReference type="Pfam" id="PF00651">
    <property type="entry name" value="BTB"/>
    <property type="match status" value="1"/>
</dbReference>
<dbReference type="PANTHER" id="PTHR26379:SF187">
    <property type="entry name" value="OS07G0655300 PROTEIN"/>
    <property type="match status" value="1"/>
</dbReference>
<comment type="caution">
    <text evidence="5">The sequence shown here is derived from an EMBL/GenBank/DDBJ whole genome shotgun (WGS) entry which is preliminary data.</text>
</comment>
<sequence length="359" mass="40292">MSLSDGDSSNIPETASTLRVEKVTGSHLFKIMGYSLQTDIAKKKFLESATFSVGGYDWSIHYYPNGVKSTEEDYTSIFVLLKSEAKYVKAQPSFIILNENRNPLSARLTTEVYTFTSDNKDSYGFPKFVKRSALQSLSGDLKNDCIVIRCTVTVFKTFPVEVEPAFPLPVPPPDMQQLSHLLEAGYGADVTFKVNGQRFNAHKHILAAKSQVFLAQFFGPLKENKDKIIKIEDMEAPVFNSLLHFIYSETVPEFEEVSGSKKKHNNELAQHLLVAADRYDLDRLKIICQNILYGSIDRGNVVALLSLAEMHNCINLKTACLKFIASPGILGEVTATEQFQCLVRNHPLILKELLDKWVL</sequence>
<accession>A0AAV8EN30</accession>
<dbReference type="InterPro" id="IPR000210">
    <property type="entry name" value="BTB/POZ_dom"/>
</dbReference>
<gene>
    <name evidence="5" type="ORF">LUZ62_067037</name>
</gene>
<keyword evidence="6" id="KW-1185">Reference proteome</keyword>
<evidence type="ECO:0000259" key="4">
    <source>
        <dbReference type="PROSITE" id="PS50144"/>
    </source>
</evidence>
<dbReference type="PROSITE" id="PS50144">
    <property type="entry name" value="MATH"/>
    <property type="match status" value="1"/>
</dbReference>
<comment type="similarity">
    <text evidence="2">Belongs to the Tdpoz family.</text>
</comment>
<evidence type="ECO:0000313" key="5">
    <source>
        <dbReference type="EMBL" id="KAJ4782780.1"/>
    </source>
</evidence>
<evidence type="ECO:0000256" key="1">
    <source>
        <dbReference type="ARBA" id="ARBA00004906"/>
    </source>
</evidence>
<dbReference type="Gene3D" id="3.30.710.10">
    <property type="entry name" value="Potassium Channel Kv1.1, Chain A"/>
    <property type="match status" value="1"/>
</dbReference>
<proteinExistence type="inferred from homology"/>
<dbReference type="SMART" id="SM00061">
    <property type="entry name" value="MATH"/>
    <property type="match status" value="1"/>
</dbReference>
<evidence type="ECO:0000256" key="2">
    <source>
        <dbReference type="ARBA" id="ARBA00010846"/>
    </source>
</evidence>
<dbReference type="Gene3D" id="1.25.40.420">
    <property type="match status" value="1"/>
</dbReference>
<dbReference type="SUPFAM" id="SSF54695">
    <property type="entry name" value="POZ domain"/>
    <property type="match status" value="1"/>
</dbReference>
<dbReference type="InterPro" id="IPR011333">
    <property type="entry name" value="SKP1/BTB/POZ_sf"/>
</dbReference>
<dbReference type="SUPFAM" id="SSF49599">
    <property type="entry name" value="TRAF domain-like"/>
    <property type="match status" value="1"/>
</dbReference>
<comment type="pathway">
    <text evidence="1">Protein modification; protein ubiquitination.</text>
</comment>
<organism evidence="5 6">
    <name type="scientific">Rhynchospora pubera</name>
    <dbReference type="NCBI Taxonomy" id="906938"/>
    <lineage>
        <taxon>Eukaryota</taxon>
        <taxon>Viridiplantae</taxon>
        <taxon>Streptophyta</taxon>
        <taxon>Embryophyta</taxon>
        <taxon>Tracheophyta</taxon>
        <taxon>Spermatophyta</taxon>
        <taxon>Magnoliopsida</taxon>
        <taxon>Liliopsida</taxon>
        <taxon>Poales</taxon>
        <taxon>Cyperaceae</taxon>
        <taxon>Cyperoideae</taxon>
        <taxon>Rhynchosporeae</taxon>
        <taxon>Rhynchospora</taxon>
    </lineage>
</organism>
<dbReference type="PANTHER" id="PTHR26379">
    <property type="entry name" value="BTB/POZ AND MATH DOMAIN-CONTAINING PROTEIN 1"/>
    <property type="match status" value="1"/>
</dbReference>
<dbReference type="SMART" id="SM00225">
    <property type="entry name" value="BTB"/>
    <property type="match status" value="1"/>
</dbReference>
<dbReference type="InterPro" id="IPR045005">
    <property type="entry name" value="BPM1-6"/>
</dbReference>
<feature type="domain" description="BTB" evidence="3">
    <location>
        <begin position="188"/>
        <end position="255"/>
    </location>
</feature>